<proteinExistence type="predicted"/>
<dbReference type="Gene3D" id="3.30.420.40">
    <property type="match status" value="1"/>
</dbReference>
<dbReference type="Pfam" id="PF11104">
    <property type="entry name" value="PilM_2"/>
    <property type="match status" value="1"/>
</dbReference>
<evidence type="ECO:0000313" key="3">
    <source>
        <dbReference type="Proteomes" id="UP000032721"/>
    </source>
</evidence>
<organism evidence="1 3">
    <name type="scientific">Xenorhabdus doucetiae</name>
    <dbReference type="NCBI Taxonomy" id="351671"/>
    <lineage>
        <taxon>Bacteria</taxon>
        <taxon>Pseudomonadati</taxon>
        <taxon>Pseudomonadota</taxon>
        <taxon>Gammaproteobacteria</taxon>
        <taxon>Enterobacterales</taxon>
        <taxon>Morganellaceae</taxon>
        <taxon>Xenorhabdus</taxon>
    </lineage>
</organism>
<keyword evidence="4" id="KW-1185">Reference proteome</keyword>
<reference evidence="1 3" key="1">
    <citation type="submission" date="2013-07" db="EMBL/GenBank/DDBJ databases">
        <authorList>
            <person name="Genoscope - CEA"/>
        </authorList>
    </citation>
    <scope>NUCLEOTIDE SEQUENCE [LARGE SCALE GENOMIC DNA]</scope>
    <source>
        <strain evidence="1">FRM16</strain>
        <strain evidence="3">FRM16 / DSM 17909</strain>
    </source>
</reference>
<reference evidence="2 4" key="2">
    <citation type="submission" date="2019-07" db="EMBL/GenBank/DDBJ databases">
        <title>Genomic Encyclopedia of Type Strains, Phase I: the one thousand microbial genomes (KMG-I) project.</title>
        <authorList>
            <person name="Kyrpides N."/>
        </authorList>
    </citation>
    <scope>NUCLEOTIDE SEQUENCE [LARGE SCALE GENOMIC DNA]</scope>
    <source>
        <strain evidence="2 4">DSM 17909</strain>
    </source>
</reference>
<sequence>MYPPKWYIGLDVQDHDIRALAAIKRRDGWQLRHCWQYRLSSETISGGRLQDPEKLLHILIQWRKILPKNLNLRFALPVQQTLQKQIALPGQTALQEPELGWFVHASAGKQFPVSDLALDYRVHGQQICISATRQKDLNLWLNLFSEINLSLDAIDIAPCALRYAAKLAGVPDDSWLVHKRMTDWLWVAPADRPFSYGLIAAQPDRHLVQVINQLPITPETEGYTLYYSDEAQPTSIKAISVKTTSTPTLTSVSTESANSWQLLMAFRHYHPPLPDKMNAFIIAAGLALRPSDQ</sequence>
<dbReference type="RefSeq" id="WP_045967771.1">
    <property type="nucleotide sequence ID" value="NZ_CAWMED010000001.1"/>
</dbReference>
<dbReference type="AlphaFoldDB" id="A0A068QMS0"/>
<dbReference type="EMBL" id="FO704550">
    <property type="protein sequence ID" value="CDG15786.1"/>
    <property type="molecule type" value="Genomic_DNA"/>
</dbReference>
<evidence type="ECO:0000313" key="1">
    <source>
        <dbReference type="EMBL" id="CDG15786.1"/>
    </source>
</evidence>
<dbReference type="Proteomes" id="UP000324170">
    <property type="component" value="Unassembled WGS sequence"/>
</dbReference>
<dbReference type="KEGG" id="xdo:XDD1_0075"/>
<protein>
    <submittedName>
        <fullName evidence="2">Pilus assembly protein HofM</fullName>
    </submittedName>
</protein>
<dbReference type="HOGENOM" id="CLU_083891_0_0_6"/>
<dbReference type="STRING" id="351671.XDD1_0075"/>
<dbReference type="OrthoDB" id="6447548at2"/>
<dbReference type="EMBL" id="VNHN01000023">
    <property type="protein sequence ID" value="TYP07492.1"/>
    <property type="molecule type" value="Genomic_DNA"/>
</dbReference>
<accession>A0A068QMS0</accession>
<dbReference type="InterPro" id="IPR005883">
    <property type="entry name" value="PilM"/>
</dbReference>
<dbReference type="Proteomes" id="UP000032721">
    <property type="component" value="Chromosome"/>
</dbReference>
<evidence type="ECO:0000313" key="2">
    <source>
        <dbReference type="EMBL" id="TYP07492.1"/>
    </source>
</evidence>
<gene>
    <name evidence="2" type="ORF">LY16_01726</name>
    <name evidence="1" type="ORF">XDD1_0075</name>
</gene>
<evidence type="ECO:0000313" key="4">
    <source>
        <dbReference type="Proteomes" id="UP000324170"/>
    </source>
</evidence>
<name>A0A068QMS0_9GAMM</name>